<protein>
    <recommendedName>
        <fullName evidence="2">Antitoxin</fullName>
    </recommendedName>
</protein>
<dbReference type="EMBL" id="OCMU01000005">
    <property type="protein sequence ID" value="SOD23033.1"/>
    <property type="molecule type" value="Genomic_DNA"/>
</dbReference>
<comment type="similarity">
    <text evidence="1 2">Belongs to the phD/YefM antitoxin family.</text>
</comment>
<organism evidence="3 4">
    <name type="scientific">Nitrosomonas ureae</name>
    <dbReference type="NCBI Taxonomy" id="44577"/>
    <lineage>
        <taxon>Bacteria</taxon>
        <taxon>Pseudomonadati</taxon>
        <taxon>Pseudomonadota</taxon>
        <taxon>Betaproteobacteria</taxon>
        <taxon>Nitrosomonadales</taxon>
        <taxon>Nitrosomonadaceae</taxon>
        <taxon>Nitrosomonas</taxon>
    </lineage>
</organism>
<dbReference type="AlphaFoldDB" id="A0A286AMA8"/>
<evidence type="ECO:0000313" key="4">
    <source>
        <dbReference type="Proteomes" id="UP000219335"/>
    </source>
</evidence>
<name>A0A286AMA8_9PROT</name>
<gene>
    <name evidence="3" type="ORF">SAMN06297164_3659</name>
</gene>
<accession>A0A286AMA8</accession>
<dbReference type="Proteomes" id="UP000219335">
    <property type="component" value="Unassembled WGS sequence"/>
</dbReference>
<comment type="function">
    <text evidence="2">Antitoxin component of a type II toxin-antitoxin (TA) system.</text>
</comment>
<dbReference type="Gene3D" id="3.40.1620.10">
    <property type="entry name" value="YefM-like domain"/>
    <property type="match status" value="1"/>
</dbReference>
<dbReference type="SUPFAM" id="SSF143120">
    <property type="entry name" value="YefM-like"/>
    <property type="match status" value="1"/>
</dbReference>
<evidence type="ECO:0000313" key="3">
    <source>
        <dbReference type="EMBL" id="SOD23033.1"/>
    </source>
</evidence>
<reference evidence="3 4" key="1">
    <citation type="submission" date="2017-09" db="EMBL/GenBank/DDBJ databases">
        <authorList>
            <person name="Ehlers B."/>
            <person name="Leendertz F.H."/>
        </authorList>
    </citation>
    <scope>NUCLEOTIDE SEQUENCE [LARGE SCALE GENOMIC DNA]</scope>
    <source>
        <strain evidence="3 4">Nm42</strain>
    </source>
</reference>
<dbReference type="InterPro" id="IPR036165">
    <property type="entry name" value="YefM-like_sf"/>
</dbReference>
<dbReference type="NCBIfam" id="TIGR01552">
    <property type="entry name" value="phd_fam"/>
    <property type="match status" value="1"/>
</dbReference>
<evidence type="ECO:0000256" key="1">
    <source>
        <dbReference type="ARBA" id="ARBA00009981"/>
    </source>
</evidence>
<dbReference type="InterPro" id="IPR006442">
    <property type="entry name" value="Antitoxin_Phd/YefM"/>
</dbReference>
<evidence type="ECO:0000256" key="2">
    <source>
        <dbReference type="RuleBase" id="RU362080"/>
    </source>
</evidence>
<dbReference type="RefSeq" id="WP_097107733.1">
    <property type="nucleotide sequence ID" value="NZ_OCMU01000005.1"/>
</dbReference>
<proteinExistence type="inferred from homology"/>
<dbReference type="Pfam" id="PF02604">
    <property type="entry name" value="PhdYeFM_antitox"/>
    <property type="match status" value="1"/>
</dbReference>
<sequence length="89" mass="9778">METFNATDVKRDFGEMLLKVQKAPVAINKNGKPVAVMLSSSDYQYLEALHNQWLKTEIQKGIDDIAAGNVIDGKAVFAALRKQVEDGAI</sequence>